<dbReference type="PANTHER" id="PTHR14428:SF5">
    <property type="entry name" value="NUCLEOLAR COMPLEX PROTEIN 3 HOMOLOG"/>
    <property type="match status" value="1"/>
</dbReference>
<protein>
    <submittedName>
        <fullName evidence="1">Uncharacterized protein</fullName>
    </submittedName>
</protein>
<evidence type="ECO:0000313" key="1">
    <source>
        <dbReference type="EMBL" id="KIK26415.1"/>
    </source>
</evidence>
<dbReference type="Proteomes" id="UP000054018">
    <property type="component" value="Unassembled WGS sequence"/>
</dbReference>
<organism evidence="1 2">
    <name type="scientific">Pisolithus microcarpus 441</name>
    <dbReference type="NCBI Taxonomy" id="765257"/>
    <lineage>
        <taxon>Eukaryota</taxon>
        <taxon>Fungi</taxon>
        <taxon>Dikarya</taxon>
        <taxon>Basidiomycota</taxon>
        <taxon>Agaricomycotina</taxon>
        <taxon>Agaricomycetes</taxon>
        <taxon>Agaricomycetidae</taxon>
        <taxon>Boletales</taxon>
        <taxon>Sclerodermatineae</taxon>
        <taxon>Pisolithaceae</taxon>
        <taxon>Pisolithus</taxon>
    </lineage>
</organism>
<keyword evidence="2" id="KW-1185">Reference proteome</keyword>
<evidence type="ECO:0000313" key="2">
    <source>
        <dbReference type="Proteomes" id="UP000054018"/>
    </source>
</evidence>
<reference evidence="1 2" key="1">
    <citation type="submission" date="2014-04" db="EMBL/GenBank/DDBJ databases">
        <authorList>
            <consortium name="DOE Joint Genome Institute"/>
            <person name="Kuo A."/>
            <person name="Kohler A."/>
            <person name="Costa M.D."/>
            <person name="Nagy L.G."/>
            <person name="Floudas D."/>
            <person name="Copeland A."/>
            <person name="Barry K.W."/>
            <person name="Cichocki N."/>
            <person name="Veneault-Fourrey C."/>
            <person name="LaButti K."/>
            <person name="Lindquist E.A."/>
            <person name="Lipzen A."/>
            <person name="Lundell T."/>
            <person name="Morin E."/>
            <person name="Murat C."/>
            <person name="Sun H."/>
            <person name="Tunlid A."/>
            <person name="Henrissat B."/>
            <person name="Grigoriev I.V."/>
            <person name="Hibbett D.S."/>
            <person name="Martin F."/>
            <person name="Nordberg H.P."/>
            <person name="Cantor M.N."/>
            <person name="Hua S.X."/>
        </authorList>
    </citation>
    <scope>NUCLEOTIDE SEQUENCE [LARGE SCALE GENOMIC DNA]</scope>
    <source>
        <strain evidence="1 2">441</strain>
    </source>
</reference>
<dbReference type="OrthoDB" id="10263597at2759"/>
<dbReference type="GO" id="GO:0003682">
    <property type="term" value="F:chromatin binding"/>
    <property type="evidence" value="ECO:0007669"/>
    <property type="project" value="TreeGrafter"/>
</dbReference>
<dbReference type="HOGENOM" id="CLU_1603400_0_0_1"/>
<dbReference type="GO" id="GO:0005730">
    <property type="term" value="C:nucleolus"/>
    <property type="evidence" value="ECO:0007669"/>
    <property type="project" value="TreeGrafter"/>
</dbReference>
<dbReference type="PANTHER" id="PTHR14428">
    <property type="entry name" value="NUCLEOLAR COMPLEX PROTEIN 3"/>
    <property type="match status" value="1"/>
</dbReference>
<dbReference type="InterPro" id="IPR016903">
    <property type="entry name" value="Nucleolar_cplx-assoc_3"/>
</dbReference>
<dbReference type="EMBL" id="KN833702">
    <property type="protein sequence ID" value="KIK26415.1"/>
    <property type="molecule type" value="Genomic_DNA"/>
</dbReference>
<proteinExistence type="predicted"/>
<dbReference type="AlphaFoldDB" id="A0A0C9YN49"/>
<accession>A0A0C9YN49</accession>
<gene>
    <name evidence="1" type="ORF">PISMIDRAFT_9049</name>
</gene>
<dbReference type="GO" id="GO:0006270">
    <property type="term" value="P:DNA replication initiation"/>
    <property type="evidence" value="ECO:0007669"/>
    <property type="project" value="TreeGrafter"/>
</dbReference>
<sequence>MAVRGISKFAPLVNVDFFKELMQVLRGLIVREPTDKDGPKSLHWDTAGNVADIPNRSLCIVTTLSFFQIKFRVILQIFREALNVDLSDFVNHLYAIILPIHLESANIEAGNHTVAFAALSKRSLIASINWPPNITLLAPEFIKAFIAKDPKLEALLSTEDWSVDGI</sequence>
<reference evidence="2" key="2">
    <citation type="submission" date="2015-01" db="EMBL/GenBank/DDBJ databases">
        <title>Evolutionary Origins and Diversification of the Mycorrhizal Mutualists.</title>
        <authorList>
            <consortium name="DOE Joint Genome Institute"/>
            <consortium name="Mycorrhizal Genomics Consortium"/>
            <person name="Kohler A."/>
            <person name="Kuo A."/>
            <person name="Nagy L.G."/>
            <person name="Floudas D."/>
            <person name="Copeland A."/>
            <person name="Barry K.W."/>
            <person name="Cichocki N."/>
            <person name="Veneault-Fourrey C."/>
            <person name="LaButti K."/>
            <person name="Lindquist E.A."/>
            <person name="Lipzen A."/>
            <person name="Lundell T."/>
            <person name="Morin E."/>
            <person name="Murat C."/>
            <person name="Riley R."/>
            <person name="Ohm R."/>
            <person name="Sun H."/>
            <person name="Tunlid A."/>
            <person name="Henrissat B."/>
            <person name="Grigoriev I.V."/>
            <person name="Hibbett D.S."/>
            <person name="Martin F."/>
        </authorList>
    </citation>
    <scope>NUCLEOTIDE SEQUENCE [LARGE SCALE GENOMIC DNA]</scope>
    <source>
        <strain evidence="2">441</strain>
    </source>
</reference>
<dbReference type="STRING" id="765257.A0A0C9YN49"/>
<name>A0A0C9YN49_9AGAM</name>